<evidence type="ECO:0000256" key="11">
    <source>
        <dbReference type="ARBA" id="ARBA00023295"/>
    </source>
</evidence>
<comment type="function">
    <text evidence="12">DNA repair enzyme that has both DNA N-glycosylase activity and AP-lyase activity. The DNA N-glycosylase activity releases various damaged pyrimidines from DNA by cleaving the N-glycosidic bond, leaving an AP (apurinic/apyrimidinic) site. The AP-lyase activity cleaves the phosphodiester bond 3' to the AP site by a beta-elimination, leaving a 3'-terminal unsaturated sugar and a product with a terminal 5'-phosphate.</text>
</comment>
<dbReference type="PANTHER" id="PTHR10359">
    <property type="entry name" value="A/G-SPECIFIC ADENINE GLYCOSYLASE/ENDONUCLEASE III"/>
    <property type="match status" value="1"/>
</dbReference>
<dbReference type="GO" id="GO:0051539">
    <property type="term" value="F:4 iron, 4 sulfur cluster binding"/>
    <property type="evidence" value="ECO:0007669"/>
    <property type="project" value="UniProtKB-UniRule"/>
</dbReference>
<keyword evidence="9 12" id="KW-0234">DNA repair</keyword>
<dbReference type="PANTHER" id="PTHR10359:SF18">
    <property type="entry name" value="ENDONUCLEASE III"/>
    <property type="match status" value="1"/>
</dbReference>
<dbReference type="GO" id="GO:0006285">
    <property type="term" value="P:base-excision repair, AP site formation"/>
    <property type="evidence" value="ECO:0007669"/>
    <property type="project" value="TreeGrafter"/>
</dbReference>
<keyword evidence="6 12" id="KW-0408">Iron</keyword>
<name>A0A2N1PRH2_9BACT</name>
<evidence type="ECO:0000256" key="6">
    <source>
        <dbReference type="ARBA" id="ARBA00023004"/>
    </source>
</evidence>
<keyword evidence="5 12" id="KW-0378">Hydrolase</keyword>
<dbReference type="CDD" id="cd00056">
    <property type="entry name" value="ENDO3c"/>
    <property type="match status" value="1"/>
</dbReference>
<evidence type="ECO:0000256" key="7">
    <source>
        <dbReference type="ARBA" id="ARBA00023014"/>
    </source>
</evidence>
<dbReference type="HAMAP" id="MF_00942">
    <property type="entry name" value="Nth"/>
    <property type="match status" value="1"/>
</dbReference>
<dbReference type="InterPro" id="IPR011257">
    <property type="entry name" value="DNA_glycosylase"/>
</dbReference>
<feature type="domain" description="HhH-GPD" evidence="13">
    <location>
        <begin position="42"/>
        <end position="189"/>
    </location>
</feature>
<evidence type="ECO:0000256" key="4">
    <source>
        <dbReference type="ARBA" id="ARBA00022763"/>
    </source>
</evidence>
<evidence type="ECO:0000256" key="3">
    <source>
        <dbReference type="ARBA" id="ARBA00022723"/>
    </source>
</evidence>
<evidence type="ECO:0000259" key="13">
    <source>
        <dbReference type="SMART" id="SM00478"/>
    </source>
</evidence>
<keyword evidence="3 12" id="KW-0479">Metal-binding</keyword>
<comment type="similarity">
    <text evidence="1 12">Belongs to the Nth/MutY family.</text>
</comment>
<evidence type="ECO:0000313" key="15">
    <source>
        <dbReference type="Proteomes" id="UP000233256"/>
    </source>
</evidence>
<dbReference type="SMART" id="SM00478">
    <property type="entry name" value="ENDO3c"/>
    <property type="match status" value="1"/>
</dbReference>
<dbReference type="Gene3D" id="1.10.1670.10">
    <property type="entry name" value="Helix-hairpin-Helix base-excision DNA repair enzymes (C-terminal)"/>
    <property type="match status" value="1"/>
</dbReference>
<dbReference type="GO" id="GO:0140078">
    <property type="term" value="F:class I DNA-(apurinic or apyrimidinic site) endonuclease activity"/>
    <property type="evidence" value="ECO:0007669"/>
    <property type="project" value="UniProtKB-EC"/>
</dbReference>
<feature type="binding site" evidence="12">
    <location>
        <position position="198"/>
    </location>
    <ligand>
        <name>[4Fe-4S] cluster</name>
        <dbReference type="ChEBI" id="CHEBI:49883"/>
    </ligand>
</feature>
<keyword evidence="10 12" id="KW-0456">Lyase</keyword>
<protein>
    <recommendedName>
        <fullName evidence="12">Endonuclease III</fullName>
        <ecNumber evidence="12">4.2.99.18</ecNumber>
    </recommendedName>
    <alternativeName>
        <fullName evidence="12">DNA-(apurinic or apyrimidinic site) lyase</fullName>
    </alternativeName>
</protein>
<reference evidence="14 15" key="1">
    <citation type="journal article" date="2017" name="ISME J.">
        <title>Potential for microbial H2 and metal transformations associated with novel bacteria and archaea in deep terrestrial subsurface sediments.</title>
        <authorList>
            <person name="Hernsdorf A.W."/>
            <person name="Amano Y."/>
            <person name="Miyakawa K."/>
            <person name="Ise K."/>
            <person name="Suzuki Y."/>
            <person name="Anantharaman K."/>
            <person name="Probst A."/>
            <person name="Burstein D."/>
            <person name="Thomas B.C."/>
            <person name="Banfield J.F."/>
        </authorList>
    </citation>
    <scope>NUCLEOTIDE SEQUENCE [LARGE SCALE GENOMIC DNA]</scope>
    <source>
        <strain evidence="14">HGW-Wallbacteria-1</strain>
    </source>
</reference>
<keyword evidence="11 12" id="KW-0326">Glycosidase</keyword>
<dbReference type="Proteomes" id="UP000233256">
    <property type="component" value="Unassembled WGS sequence"/>
</dbReference>
<dbReference type="Gene3D" id="1.10.340.30">
    <property type="entry name" value="Hypothetical protein, domain 2"/>
    <property type="match status" value="1"/>
</dbReference>
<dbReference type="PROSITE" id="PS00764">
    <property type="entry name" value="ENDONUCLEASE_III_1"/>
    <property type="match status" value="1"/>
</dbReference>
<sequence>MSLQNLKVRGRRILESLRALYPAPKCGLDFHNSFELLVATVLSAQCTDVRVNMVTPSLFNSWPDPFSMSGASEEALQEKIRSLGFFRSKAVYLRKLSVELVSDFNGIVPMNIENLIQLPGVGRKTANVVINEFGEPQGIAVDTHVIRLSNRLGLTMHSDPIRIEIDLMELFQQNSWRDSSHLLISHGRRICKARKPLCSQCSILNQCPWFTSNGNG</sequence>
<dbReference type="NCBIfam" id="TIGR01083">
    <property type="entry name" value="nth"/>
    <property type="match status" value="1"/>
</dbReference>
<keyword evidence="8 12" id="KW-0238">DNA-binding</keyword>
<dbReference type="EC" id="4.2.99.18" evidence="12"/>
<dbReference type="InterPro" id="IPR003265">
    <property type="entry name" value="HhH-GPD_domain"/>
</dbReference>
<keyword evidence="7 12" id="KW-0411">Iron-sulfur</keyword>
<dbReference type="SUPFAM" id="SSF48150">
    <property type="entry name" value="DNA-glycosylase"/>
    <property type="match status" value="1"/>
</dbReference>
<evidence type="ECO:0000256" key="10">
    <source>
        <dbReference type="ARBA" id="ARBA00023239"/>
    </source>
</evidence>
<evidence type="ECO:0000256" key="8">
    <source>
        <dbReference type="ARBA" id="ARBA00023125"/>
    </source>
</evidence>
<feature type="binding site" evidence="12">
    <location>
        <position position="207"/>
    </location>
    <ligand>
        <name>[4Fe-4S] cluster</name>
        <dbReference type="ChEBI" id="CHEBI:49883"/>
    </ligand>
</feature>
<dbReference type="SMART" id="SM00525">
    <property type="entry name" value="FES"/>
    <property type="match status" value="1"/>
</dbReference>
<comment type="catalytic activity">
    <reaction evidence="12">
        <text>2'-deoxyribonucleotide-(2'-deoxyribose 5'-phosphate)-2'-deoxyribonucleotide-DNA = a 3'-end 2'-deoxyribonucleotide-(2,3-dehydro-2,3-deoxyribose 5'-phosphate)-DNA + a 5'-end 5'-phospho-2'-deoxyribonucleoside-DNA + H(+)</text>
        <dbReference type="Rhea" id="RHEA:66592"/>
        <dbReference type="Rhea" id="RHEA-COMP:13180"/>
        <dbReference type="Rhea" id="RHEA-COMP:16897"/>
        <dbReference type="Rhea" id="RHEA-COMP:17067"/>
        <dbReference type="ChEBI" id="CHEBI:15378"/>
        <dbReference type="ChEBI" id="CHEBI:136412"/>
        <dbReference type="ChEBI" id="CHEBI:157695"/>
        <dbReference type="ChEBI" id="CHEBI:167181"/>
        <dbReference type="EC" id="4.2.99.18"/>
    </reaction>
</comment>
<organism evidence="14 15">
    <name type="scientific">Candidatus Wallbacteria bacterium HGW-Wallbacteria-1</name>
    <dbReference type="NCBI Taxonomy" id="2013854"/>
    <lineage>
        <taxon>Bacteria</taxon>
        <taxon>Candidatus Walliibacteriota</taxon>
    </lineage>
</organism>
<dbReference type="InterPro" id="IPR000445">
    <property type="entry name" value="HhH_motif"/>
</dbReference>
<feature type="binding site" evidence="12">
    <location>
        <position position="191"/>
    </location>
    <ligand>
        <name>[4Fe-4S] cluster</name>
        <dbReference type="ChEBI" id="CHEBI:49883"/>
    </ligand>
</feature>
<dbReference type="InterPro" id="IPR023170">
    <property type="entry name" value="HhH_base_excis_C"/>
</dbReference>
<dbReference type="GO" id="GO:0003677">
    <property type="term" value="F:DNA binding"/>
    <property type="evidence" value="ECO:0007669"/>
    <property type="project" value="UniProtKB-UniRule"/>
</dbReference>
<dbReference type="InterPro" id="IPR003651">
    <property type="entry name" value="Endonuclease3_FeS-loop_motif"/>
</dbReference>
<evidence type="ECO:0000256" key="5">
    <source>
        <dbReference type="ARBA" id="ARBA00022801"/>
    </source>
</evidence>
<dbReference type="PIRSF" id="PIRSF001435">
    <property type="entry name" value="Nth"/>
    <property type="match status" value="1"/>
</dbReference>
<dbReference type="AlphaFoldDB" id="A0A2N1PRH2"/>
<keyword evidence="4 12" id="KW-0227">DNA damage</keyword>
<evidence type="ECO:0000256" key="12">
    <source>
        <dbReference type="HAMAP-Rule" id="MF_00942"/>
    </source>
</evidence>
<gene>
    <name evidence="12 14" type="primary">nth</name>
    <name evidence="14" type="ORF">CVV64_03965</name>
</gene>
<dbReference type="GO" id="GO:0046872">
    <property type="term" value="F:metal ion binding"/>
    <property type="evidence" value="ECO:0007669"/>
    <property type="project" value="UniProtKB-KW"/>
</dbReference>
<feature type="binding site" evidence="12">
    <location>
        <position position="201"/>
    </location>
    <ligand>
        <name>[4Fe-4S] cluster</name>
        <dbReference type="ChEBI" id="CHEBI:49883"/>
    </ligand>
</feature>
<proteinExistence type="inferred from homology"/>
<dbReference type="GO" id="GO:0019104">
    <property type="term" value="F:DNA N-glycosylase activity"/>
    <property type="evidence" value="ECO:0007669"/>
    <property type="project" value="UniProtKB-UniRule"/>
</dbReference>
<evidence type="ECO:0000256" key="1">
    <source>
        <dbReference type="ARBA" id="ARBA00008343"/>
    </source>
</evidence>
<keyword evidence="14" id="KW-0255">Endonuclease</keyword>
<comment type="caution">
    <text evidence="14">The sequence shown here is derived from an EMBL/GenBank/DDBJ whole genome shotgun (WGS) entry which is preliminary data.</text>
</comment>
<dbReference type="FunFam" id="1.10.340.30:FF:000001">
    <property type="entry name" value="Endonuclease III"/>
    <property type="match status" value="1"/>
</dbReference>
<dbReference type="EMBL" id="PGXC01000003">
    <property type="protein sequence ID" value="PKK90934.1"/>
    <property type="molecule type" value="Genomic_DNA"/>
</dbReference>
<evidence type="ECO:0000256" key="9">
    <source>
        <dbReference type="ARBA" id="ARBA00023204"/>
    </source>
</evidence>
<accession>A0A2N1PRH2</accession>
<dbReference type="InterPro" id="IPR004035">
    <property type="entry name" value="Endouclease-III_FeS-bd_BS"/>
</dbReference>
<dbReference type="Pfam" id="PF00633">
    <property type="entry name" value="HHH"/>
    <property type="match status" value="1"/>
</dbReference>
<dbReference type="InterPro" id="IPR005759">
    <property type="entry name" value="Nth"/>
</dbReference>
<dbReference type="FunFam" id="1.10.1670.10:FF:000001">
    <property type="entry name" value="Endonuclease III"/>
    <property type="match status" value="1"/>
</dbReference>
<dbReference type="Pfam" id="PF00730">
    <property type="entry name" value="HhH-GPD"/>
    <property type="match status" value="1"/>
</dbReference>
<evidence type="ECO:0000313" key="14">
    <source>
        <dbReference type="EMBL" id="PKK90934.1"/>
    </source>
</evidence>
<evidence type="ECO:0000256" key="2">
    <source>
        <dbReference type="ARBA" id="ARBA00022485"/>
    </source>
</evidence>
<keyword evidence="14" id="KW-0540">Nuclease</keyword>
<comment type="cofactor">
    <cofactor evidence="12">
        <name>[4Fe-4S] cluster</name>
        <dbReference type="ChEBI" id="CHEBI:49883"/>
    </cofactor>
    <text evidence="12">Binds 1 [4Fe-4S] cluster.</text>
</comment>
<keyword evidence="2 12" id="KW-0004">4Fe-4S</keyword>